<accession>A0A0B5DIR0</accession>
<dbReference type="HOGENOM" id="CLU_2703344_0_0_11"/>
<evidence type="ECO:0000313" key="2">
    <source>
        <dbReference type="Proteomes" id="UP000031526"/>
    </source>
</evidence>
<gene>
    <name evidence="1" type="ORF">SNOD_09920</name>
</gene>
<dbReference type="EMBL" id="CP009313">
    <property type="protein sequence ID" value="AJE40321.1"/>
    <property type="molecule type" value="Genomic_DNA"/>
</dbReference>
<name>A0A0B5DIR0_9ACTN</name>
<keyword evidence="2" id="KW-1185">Reference proteome</keyword>
<proteinExistence type="predicted"/>
<dbReference type="AlphaFoldDB" id="A0A0B5DIR0"/>
<sequence length="73" mass="7812">MRSTVARSEQRIAGPAAVAPPVSITRPEAAASRASFLRQRKNRGASWTSTRSGSQALITRASASVSSRIERML</sequence>
<protein>
    <submittedName>
        <fullName evidence="1">Uncharacterized protein</fullName>
    </submittedName>
</protein>
<reference evidence="1 2" key="2">
    <citation type="journal article" date="2016" name="Appl. Microbiol. Biotechnol.">
        <title>Exploiting the genome sequence of Streptomyces nodosus for enhanced antibiotic production.</title>
        <authorList>
            <person name="Sweeney P."/>
            <person name="Murphy C.D."/>
            <person name="Caffrey P."/>
        </authorList>
    </citation>
    <scope>NUCLEOTIDE SEQUENCE [LARGE SCALE GENOMIC DNA]</scope>
    <source>
        <strain evidence="1 2">ATCC 14899</strain>
    </source>
</reference>
<reference evidence="2" key="1">
    <citation type="submission" date="2014-09" db="EMBL/GenBank/DDBJ databases">
        <title>Sequence of the Streptomyces nodosus genome.</title>
        <authorList>
            <person name="Sweeney P."/>
            <person name="Stephens N."/>
            <person name="Murphy C."/>
            <person name="Caffrey P."/>
        </authorList>
    </citation>
    <scope>NUCLEOTIDE SEQUENCE [LARGE SCALE GENOMIC DNA]</scope>
    <source>
        <strain evidence="2">ATCC 14899</strain>
    </source>
</reference>
<organism evidence="1 2">
    <name type="scientific">Streptomyces nodosus</name>
    <dbReference type="NCBI Taxonomy" id="40318"/>
    <lineage>
        <taxon>Bacteria</taxon>
        <taxon>Bacillati</taxon>
        <taxon>Actinomycetota</taxon>
        <taxon>Actinomycetes</taxon>
        <taxon>Kitasatosporales</taxon>
        <taxon>Streptomycetaceae</taxon>
        <taxon>Streptomyces</taxon>
    </lineage>
</organism>
<evidence type="ECO:0000313" key="1">
    <source>
        <dbReference type="EMBL" id="AJE40321.1"/>
    </source>
</evidence>
<dbReference type="Proteomes" id="UP000031526">
    <property type="component" value="Chromosome"/>
</dbReference>